<sequence>MNMDSFEQLTTRIGRLRLKRCGSIPTLTIFVVYEPKSNYDEEEFEAFYMNLEKFYREDHTFFKVIIGVFNAKILPRRTSHWDPWNRMERTV</sequence>
<keyword evidence="1" id="KW-1185">Reference proteome</keyword>
<reference evidence="1" key="1">
    <citation type="submission" date="2012-09" db="EMBL/GenBank/DDBJ databases">
        <authorList>
            <person name="Martin A.A."/>
        </authorList>
    </citation>
    <scope>NUCLEOTIDE SEQUENCE</scope>
</reference>
<protein>
    <submittedName>
        <fullName evidence="2">Uncharacterized protein</fullName>
    </submittedName>
</protein>
<organism evidence="1 2">
    <name type="scientific">Angiostrongylus cantonensis</name>
    <name type="common">Rat lungworm</name>
    <dbReference type="NCBI Taxonomy" id="6313"/>
    <lineage>
        <taxon>Eukaryota</taxon>
        <taxon>Metazoa</taxon>
        <taxon>Ecdysozoa</taxon>
        <taxon>Nematoda</taxon>
        <taxon>Chromadorea</taxon>
        <taxon>Rhabditida</taxon>
        <taxon>Rhabditina</taxon>
        <taxon>Rhabditomorpha</taxon>
        <taxon>Strongyloidea</taxon>
        <taxon>Metastrongylidae</taxon>
        <taxon>Angiostrongylus</taxon>
    </lineage>
</organism>
<name>A0A0K0D779_ANGCA</name>
<reference evidence="2" key="2">
    <citation type="submission" date="2017-02" db="UniProtKB">
        <authorList>
            <consortium name="WormBaseParasite"/>
        </authorList>
    </citation>
    <scope>IDENTIFICATION</scope>
</reference>
<dbReference type="AlphaFoldDB" id="A0A0K0D779"/>
<evidence type="ECO:0000313" key="2">
    <source>
        <dbReference type="WBParaSite" id="ACAC_0000592401-mRNA-1"/>
    </source>
</evidence>
<evidence type="ECO:0000313" key="1">
    <source>
        <dbReference type="Proteomes" id="UP000035642"/>
    </source>
</evidence>
<dbReference type="Proteomes" id="UP000035642">
    <property type="component" value="Unassembled WGS sequence"/>
</dbReference>
<dbReference type="WBParaSite" id="ACAC_0000592401-mRNA-1">
    <property type="protein sequence ID" value="ACAC_0000592401-mRNA-1"/>
    <property type="gene ID" value="ACAC_0000592401"/>
</dbReference>
<accession>A0A0K0D779</accession>
<proteinExistence type="predicted"/>